<dbReference type="EMBL" id="WSZM01000083">
    <property type="protein sequence ID" value="KAF4043519.1"/>
    <property type="molecule type" value="Genomic_DNA"/>
</dbReference>
<evidence type="ECO:0000256" key="1">
    <source>
        <dbReference type="SAM" id="MobiDB-lite"/>
    </source>
</evidence>
<sequence length="110" mass="11189">MSSLNEPQVGQALEPDVSATSATADPLSSHRNTRPFSASDEGSGDLLTVLVHFGRDLGALVAKEVDVSNSTAAAGEQLNTYVVASVGAYAASSSLVKCLRGGEITATLPI</sequence>
<protein>
    <submittedName>
        <fullName evidence="2">Uncharacterized protein</fullName>
    </submittedName>
</protein>
<dbReference type="Proteomes" id="UP000602510">
    <property type="component" value="Unassembled WGS sequence"/>
</dbReference>
<dbReference type="AlphaFoldDB" id="A0A833W5V9"/>
<evidence type="ECO:0000313" key="2">
    <source>
        <dbReference type="EMBL" id="KAF4043519.1"/>
    </source>
</evidence>
<keyword evidence="3" id="KW-1185">Reference proteome</keyword>
<organism evidence="2 3">
    <name type="scientific">Phytophthora infestans</name>
    <name type="common">Potato late blight agent</name>
    <name type="synonym">Botrytis infestans</name>
    <dbReference type="NCBI Taxonomy" id="4787"/>
    <lineage>
        <taxon>Eukaryota</taxon>
        <taxon>Sar</taxon>
        <taxon>Stramenopiles</taxon>
        <taxon>Oomycota</taxon>
        <taxon>Peronosporomycetes</taxon>
        <taxon>Peronosporales</taxon>
        <taxon>Peronosporaceae</taxon>
        <taxon>Phytophthora</taxon>
    </lineage>
</organism>
<comment type="caution">
    <text evidence="2">The sequence shown here is derived from an EMBL/GenBank/DDBJ whole genome shotgun (WGS) entry which is preliminary data.</text>
</comment>
<evidence type="ECO:0000313" key="3">
    <source>
        <dbReference type="Proteomes" id="UP000602510"/>
    </source>
</evidence>
<proteinExistence type="predicted"/>
<feature type="region of interest" description="Disordered" evidence="1">
    <location>
        <begin position="1"/>
        <end position="42"/>
    </location>
</feature>
<accession>A0A833W5V9</accession>
<reference evidence="2" key="1">
    <citation type="submission" date="2020-04" db="EMBL/GenBank/DDBJ databases">
        <title>Hybrid Assembly of Korean Phytophthora infestans isolates.</title>
        <authorList>
            <person name="Prokchorchik M."/>
            <person name="Lee Y."/>
            <person name="Seo J."/>
            <person name="Cho J.-H."/>
            <person name="Park Y.-E."/>
            <person name="Jang D.-C."/>
            <person name="Im J.-S."/>
            <person name="Choi J.-G."/>
            <person name="Park H.-J."/>
            <person name="Lee G.-B."/>
            <person name="Lee Y.-G."/>
            <person name="Hong S.-Y."/>
            <person name="Cho K."/>
            <person name="Sohn K.H."/>
        </authorList>
    </citation>
    <scope>NUCLEOTIDE SEQUENCE</scope>
    <source>
        <strain evidence="2">KR_1_A1</strain>
    </source>
</reference>
<name>A0A833W5V9_PHYIN</name>
<gene>
    <name evidence="2" type="ORF">GN244_ATG04125</name>
</gene>